<proteinExistence type="predicted"/>
<protein>
    <submittedName>
        <fullName evidence="1">Uncharacterized protein</fullName>
    </submittedName>
</protein>
<dbReference type="Proteomes" id="UP001151760">
    <property type="component" value="Unassembled WGS sequence"/>
</dbReference>
<gene>
    <name evidence="1" type="ORF">Tco_1125142</name>
</gene>
<sequence>MSHISSLLLKFAASKTTTTPSTSTDLPPRPSRFTLLGLPLTQLLQKYDTQCLNLVYNNVTQYHYYTPFYHTARARSAPPSKIDDDDILIVNPLSPPPHLNSRPLHYPFVRLTFTDCLSWGIGASYWQWDVELDVLKMAKNRVIDSLVIEQLMAWSGMDLKMDKTCYHSHFMFLDFVIPQICIDVESTRFLAPLSPMIDTLLPFSSENEVKVYNHGVLASRASDSQNIERCLLPTTLLSILRMLFPL</sequence>
<comment type="caution">
    <text evidence="1">The sequence shown here is derived from an EMBL/GenBank/DDBJ whole genome shotgun (WGS) entry which is preliminary data.</text>
</comment>
<evidence type="ECO:0000313" key="2">
    <source>
        <dbReference type="Proteomes" id="UP001151760"/>
    </source>
</evidence>
<keyword evidence="2" id="KW-1185">Reference proteome</keyword>
<reference evidence="1" key="1">
    <citation type="journal article" date="2022" name="Int. J. Mol. Sci.">
        <title>Draft Genome of Tanacetum Coccineum: Genomic Comparison of Closely Related Tanacetum-Family Plants.</title>
        <authorList>
            <person name="Yamashiro T."/>
            <person name="Shiraishi A."/>
            <person name="Nakayama K."/>
            <person name="Satake H."/>
        </authorList>
    </citation>
    <scope>NUCLEOTIDE SEQUENCE</scope>
</reference>
<organism evidence="1 2">
    <name type="scientific">Tanacetum coccineum</name>
    <dbReference type="NCBI Taxonomy" id="301880"/>
    <lineage>
        <taxon>Eukaryota</taxon>
        <taxon>Viridiplantae</taxon>
        <taxon>Streptophyta</taxon>
        <taxon>Embryophyta</taxon>
        <taxon>Tracheophyta</taxon>
        <taxon>Spermatophyta</taxon>
        <taxon>Magnoliopsida</taxon>
        <taxon>eudicotyledons</taxon>
        <taxon>Gunneridae</taxon>
        <taxon>Pentapetalae</taxon>
        <taxon>asterids</taxon>
        <taxon>campanulids</taxon>
        <taxon>Asterales</taxon>
        <taxon>Asteraceae</taxon>
        <taxon>Asteroideae</taxon>
        <taxon>Anthemideae</taxon>
        <taxon>Anthemidinae</taxon>
        <taxon>Tanacetum</taxon>
    </lineage>
</organism>
<accession>A0ABQ5J862</accession>
<name>A0ABQ5J862_9ASTR</name>
<evidence type="ECO:0000313" key="1">
    <source>
        <dbReference type="EMBL" id="GJU08712.1"/>
    </source>
</evidence>
<reference evidence="1" key="2">
    <citation type="submission" date="2022-01" db="EMBL/GenBank/DDBJ databases">
        <authorList>
            <person name="Yamashiro T."/>
            <person name="Shiraishi A."/>
            <person name="Satake H."/>
            <person name="Nakayama K."/>
        </authorList>
    </citation>
    <scope>NUCLEOTIDE SEQUENCE</scope>
</reference>
<dbReference type="EMBL" id="BQNB010021659">
    <property type="protein sequence ID" value="GJU08712.1"/>
    <property type="molecule type" value="Genomic_DNA"/>
</dbReference>